<evidence type="ECO:0000256" key="3">
    <source>
        <dbReference type="ARBA" id="ARBA00022448"/>
    </source>
</evidence>
<dbReference type="GO" id="GO:0015288">
    <property type="term" value="F:porin activity"/>
    <property type="evidence" value="ECO:0007669"/>
    <property type="project" value="TreeGrafter"/>
</dbReference>
<evidence type="ECO:0000256" key="8">
    <source>
        <dbReference type="SAM" id="Coils"/>
    </source>
</evidence>
<evidence type="ECO:0000256" key="7">
    <source>
        <dbReference type="ARBA" id="ARBA00023237"/>
    </source>
</evidence>
<dbReference type="PANTHER" id="PTHR30026">
    <property type="entry name" value="OUTER MEMBRANE PROTEIN TOLC"/>
    <property type="match status" value="1"/>
</dbReference>
<gene>
    <name evidence="9" type="ORF">ENO47_07465</name>
</gene>
<keyword evidence="6" id="KW-0472">Membrane</keyword>
<comment type="subcellular location">
    <subcellularLocation>
        <location evidence="1">Cell outer membrane</location>
    </subcellularLocation>
</comment>
<sequence length="422" mass="48316">MWVVGLLLCLFSLSFSLSLEELLKSAEEKNASLLSKRYALESAKLQLRADKGLYYPEFLLNYKFSWQSERQSISIPAFGSLLPLVVESSKDTYQSFQAGIRQMIFDGGQRSSKVAISERLLKISEEEYKETLLDLRLEVIKAYLLVLSSLDQIEVIKKQKEAIEADLRQREAFYKEGLVAITDVLQAKVKLAEVERDLRQAEGNYRIALANLSRLTGIEEERLKELEPIKSQVEVPNLKELIDKAMVQRPALRLAKESMEVARLKRRLELSAFYPKAFLEALYNYSDQNPNIYPKGFFTLSAGVSLSFNALSSYYRALSYVEEEKKSKEELKDLAEKIALGIKSAYERLLTARDNLRVAEENLRLAEEFYRLSLEQYRNQIISGTDLLGAEASLTQARKAKVIAYYDLLKAYFELLREAGEL</sequence>
<dbReference type="Pfam" id="PF02321">
    <property type="entry name" value="OEP"/>
    <property type="match status" value="2"/>
</dbReference>
<keyword evidence="8" id="KW-0175">Coiled coil</keyword>
<comment type="caution">
    <text evidence="9">The sequence shown here is derived from an EMBL/GenBank/DDBJ whole genome shotgun (WGS) entry which is preliminary data.</text>
</comment>
<evidence type="ECO:0000256" key="5">
    <source>
        <dbReference type="ARBA" id="ARBA00022692"/>
    </source>
</evidence>
<keyword evidence="5" id="KW-0812">Transmembrane</keyword>
<dbReference type="AlphaFoldDB" id="A0A7C2Z403"/>
<keyword evidence="7" id="KW-0998">Cell outer membrane</keyword>
<dbReference type="InterPro" id="IPR051906">
    <property type="entry name" value="TolC-like"/>
</dbReference>
<evidence type="ECO:0000256" key="2">
    <source>
        <dbReference type="ARBA" id="ARBA00007613"/>
    </source>
</evidence>
<dbReference type="PANTHER" id="PTHR30026:SF20">
    <property type="entry name" value="OUTER MEMBRANE PROTEIN TOLC"/>
    <property type="match status" value="1"/>
</dbReference>
<organism evidence="9">
    <name type="scientific">Hydrogenobacter sp</name>
    <dbReference type="NCBI Taxonomy" id="2152829"/>
    <lineage>
        <taxon>Bacteria</taxon>
        <taxon>Pseudomonadati</taxon>
        <taxon>Aquificota</taxon>
        <taxon>Aquificia</taxon>
        <taxon>Aquificales</taxon>
        <taxon>Aquificaceae</taxon>
        <taxon>Hydrogenobacter</taxon>
    </lineage>
</organism>
<dbReference type="GO" id="GO:1990281">
    <property type="term" value="C:efflux pump complex"/>
    <property type="evidence" value="ECO:0007669"/>
    <property type="project" value="TreeGrafter"/>
</dbReference>
<reference evidence="9" key="1">
    <citation type="journal article" date="2020" name="mSystems">
        <title>Genome- and Community-Level Interaction Insights into Carbon Utilization and Element Cycling Functions of Hydrothermarchaeota in Hydrothermal Sediment.</title>
        <authorList>
            <person name="Zhou Z."/>
            <person name="Liu Y."/>
            <person name="Xu W."/>
            <person name="Pan J."/>
            <person name="Luo Z.H."/>
            <person name="Li M."/>
        </authorList>
    </citation>
    <scope>NUCLEOTIDE SEQUENCE [LARGE SCALE GENOMIC DNA]</scope>
    <source>
        <strain evidence="9">SpSt-132</strain>
    </source>
</reference>
<evidence type="ECO:0000256" key="4">
    <source>
        <dbReference type="ARBA" id="ARBA00022452"/>
    </source>
</evidence>
<name>A0A7C2Z403_9AQUI</name>
<dbReference type="SUPFAM" id="SSF56954">
    <property type="entry name" value="Outer membrane efflux proteins (OEP)"/>
    <property type="match status" value="1"/>
</dbReference>
<evidence type="ECO:0000313" key="9">
    <source>
        <dbReference type="EMBL" id="HEW46483.1"/>
    </source>
</evidence>
<dbReference type="GO" id="GO:0015562">
    <property type="term" value="F:efflux transmembrane transporter activity"/>
    <property type="evidence" value="ECO:0007669"/>
    <property type="project" value="InterPro"/>
</dbReference>
<comment type="similarity">
    <text evidence="2">Belongs to the outer membrane factor (OMF) (TC 1.B.17) family.</text>
</comment>
<accession>A0A7C2Z403</accession>
<dbReference type="GO" id="GO:0009279">
    <property type="term" value="C:cell outer membrane"/>
    <property type="evidence" value="ECO:0007669"/>
    <property type="project" value="UniProtKB-SubCell"/>
</dbReference>
<dbReference type="Gene3D" id="1.20.1600.10">
    <property type="entry name" value="Outer membrane efflux proteins (OEP)"/>
    <property type="match status" value="1"/>
</dbReference>
<dbReference type="InterPro" id="IPR003423">
    <property type="entry name" value="OMP_efflux"/>
</dbReference>
<protein>
    <submittedName>
        <fullName evidence="9">TolC family protein</fullName>
    </submittedName>
</protein>
<keyword evidence="3" id="KW-0813">Transport</keyword>
<dbReference type="EMBL" id="DSFP01000065">
    <property type="protein sequence ID" value="HEW46483.1"/>
    <property type="molecule type" value="Genomic_DNA"/>
</dbReference>
<evidence type="ECO:0000256" key="1">
    <source>
        <dbReference type="ARBA" id="ARBA00004442"/>
    </source>
</evidence>
<keyword evidence="4" id="KW-1134">Transmembrane beta strand</keyword>
<feature type="coiled-coil region" evidence="8">
    <location>
        <begin position="184"/>
        <end position="211"/>
    </location>
</feature>
<proteinExistence type="inferred from homology"/>
<evidence type="ECO:0000256" key="6">
    <source>
        <dbReference type="ARBA" id="ARBA00023136"/>
    </source>
</evidence>